<protein>
    <recommendedName>
        <fullName evidence="4">HTH CENPB-type domain-containing protein</fullName>
    </recommendedName>
</protein>
<proteinExistence type="predicted"/>
<evidence type="ECO:0000313" key="5">
    <source>
        <dbReference type="EMBL" id="CAH2092696.1"/>
    </source>
</evidence>
<accession>A0AAU9U0R3</accession>
<dbReference type="Gene3D" id="3.30.420.10">
    <property type="entry name" value="Ribonuclease H-like superfamily/Ribonuclease H"/>
    <property type="match status" value="1"/>
</dbReference>
<dbReference type="PROSITE" id="PS51253">
    <property type="entry name" value="HTH_CENPB"/>
    <property type="match status" value="1"/>
</dbReference>
<keyword evidence="6" id="KW-1185">Reference proteome</keyword>
<sequence>MPKTRRGAASYSKKYTEEDILKAIEAVQNGMPKKAAATKFGVPRATIQFRLSSLFVKSKPGPNTVLTEDEEKVLVDWIITCCKKGFPRRKVDIMLSVEQFLNKNPRQNCFINNKPGDGWYRLFLKRHPEISIRTSEAVTAASANISEANIRQWFIQIEQHLKENDCFDILQDPSRVYNGDETNFQICPKNTKVLAAKGCKNVYEIDHAQAKSCLTVMFTFSASGETTPPMIIYPLKRMRADIRASVPLDWGLGLSDNGWMNKDLFFQYIHNILYPYLVKKQIKFPIILFVDGHKSHMNYDLSESCKEKGIILIALYPNATRILQPADVSAFKPMKNAWKKSVLNWRRSNLTKTLTKVDFGPILKTALEEFVYKSTIRNGFKACGICPWNPDAIDFSKCLGTNCDDIKPRTRKQNKTLC</sequence>
<dbReference type="GO" id="GO:0005634">
    <property type="term" value="C:nucleus"/>
    <property type="evidence" value="ECO:0007669"/>
    <property type="project" value="UniProtKB-SubCell"/>
</dbReference>
<dbReference type="SMART" id="SM00674">
    <property type="entry name" value="CENPB"/>
    <property type="match status" value="1"/>
</dbReference>
<dbReference type="SUPFAM" id="SSF46689">
    <property type="entry name" value="Homeodomain-like"/>
    <property type="match status" value="1"/>
</dbReference>
<reference evidence="5" key="1">
    <citation type="submission" date="2022-03" db="EMBL/GenBank/DDBJ databases">
        <authorList>
            <person name="Tunstrom K."/>
        </authorList>
    </citation>
    <scope>NUCLEOTIDE SEQUENCE</scope>
</reference>
<dbReference type="InterPro" id="IPR009057">
    <property type="entry name" value="Homeodomain-like_sf"/>
</dbReference>
<evidence type="ECO:0000259" key="4">
    <source>
        <dbReference type="PROSITE" id="PS51253"/>
    </source>
</evidence>
<name>A0AAU9U0R3_EUPED</name>
<dbReference type="Gene3D" id="1.10.10.60">
    <property type="entry name" value="Homeodomain-like"/>
    <property type="match status" value="1"/>
</dbReference>
<keyword evidence="2" id="KW-0238">DNA-binding</keyword>
<dbReference type="InterPro" id="IPR007889">
    <property type="entry name" value="HTH_Psq"/>
</dbReference>
<evidence type="ECO:0000256" key="2">
    <source>
        <dbReference type="ARBA" id="ARBA00023125"/>
    </source>
</evidence>
<evidence type="ECO:0000256" key="3">
    <source>
        <dbReference type="ARBA" id="ARBA00023242"/>
    </source>
</evidence>
<comment type="caution">
    <text evidence="5">The sequence shown here is derived from an EMBL/GenBank/DDBJ whole genome shotgun (WGS) entry which is preliminary data.</text>
</comment>
<dbReference type="InterPro" id="IPR004875">
    <property type="entry name" value="DDE_SF_endonuclease_dom"/>
</dbReference>
<keyword evidence="3" id="KW-0539">Nucleus</keyword>
<dbReference type="Pfam" id="PF03221">
    <property type="entry name" value="HTH_Tnp_Tc5"/>
    <property type="match status" value="1"/>
</dbReference>
<gene>
    <name evidence="5" type="ORF">EEDITHA_LOCUS8430</name>
</gene>
<dbReference type="GO" id="GO:0003677">
    <property type="term" value="F:DNA binding"/>
    <property type="evidence" value="ECO:0007669"/>
    <property type="project" value="UniProtKB-KW"/>
</dbReference>
<dbReference type="Proteomes" id="UP001153954">
    <property type="component" value="Unassembled WGS sequence"/>
</dbReference>
<dbReference type="AlphaFoldDB" id="A0AAU9U0R3"/>
<evidence type="ECO:0000313" key="6">
    <source>
        <dbReference type="Proteomes" id="UP001153954"/>
    </source>
</evidence>
<dbReference type="EMBL" id="CAKOGL010000012">
    <property type="protein sequence ID" value="CAH2092696.1"/>
    <property type="molecule type" value="Genomic_DNA"/>
</dbReference>
<organism evidence="5 6">
    <name type="scientific">Euphydryas editha</name>
    <name type="common">Edith's checkerspot</name>
    <dbReference type="NCBI Taxonomy" id="104508"/>
    <lineage>
        <taxon>Eukaryota</taxon>
        <taxon>Metazoa</taxon>
        <taxon>Ecdysozoa</taxon>
        <taxon>Arthropoda</taxon>
        <taxon>Hexapoda</taxon>
        <taxon>Insecta</taxon>
        <taxon>Pterygota</taxon>
        <taxon>Neoptera</taxon>
        <taxon>Endopterygota</taxon>
        <taxon>Lepidoptera</taxon>
        <taxon>Glossata</taxon>
        <taxon>Ditrysia</taxon>
        <taxon>Papilionoidea</taxon>
        <taxon>Nymphalidae</taxon>
        <taxon>Nymphalinae</taxon>
        <taxon>Euphydryas</taxon>
    </lineage>
</organism>
<dbReference type="PANTHER" id="PTHR19303:SF74">
    <property type="entry name" value="POGO TRANSPOSABLE ELEMENT WITH KRAB DOMAIN"/>
    <property type="match status" value="1"/>
</dbReference>
<comment type="subcellular location">
    <subcellularLocation>
        <location evidence="1">Nucleus</location>
    </subcellularLocation>
</comment>
<dbReference type="InterPro" id="IPR050863">
    <property type="entry name" value="CenT-Element_Derived"/>
</dbReference>
<dbReference type="Pfam" id="PF03184">
    <property type="entry name" value="DDE_1"/>
    <property type="match status" value="1"/>
</dbReference>
<dbReference type="InterPro" id="IPR006600">
    <property type="entry name" value="HTH_CenpB_DNA-bd_dom"/>
</dbReference>
<evidence type="ECO:0000256" key="1">
    <source>
        <dbReference type="ARBA" id="ARBA00004123"/>
    </source>
</evidence>
<dbReference type="PANTHER" id="PTHR19303">
    <property type="entry name" value="TRANSPOSON"/>
    <property type="match status" value="1"/>
</dbReference>
<dbReference type="Pfam" id="PF05225">
    <property type="entry name" value="HTH_psq"/>
    <property type="match status" value="1"/>
</dbReference>
<dbReference type="InterPro" id="IPR036397">
    <property type="entry name" value="RNaseH_sf"/>
</dbReference>
<feature type="domain" description="HTH CENPB-type" evidence="4">
    <location>
        <begin position="58"/>
        <end position="133"/>
    </location>
</feature>